<proteinExistence type="predicted"/>
<reference evidence="2" key="1">
    <citation type="submission" date="2017-09" db="EMBL/GenBank/DDBJ databases">
        <title>Polyketide synthases of a Diaporthe helianthi virulent isolate.</title>
        <authorList>
            <person name="Baroncelli R."/>
        </authorList>
    </citation>
    <scope>NUCLEOTIDE SEQUENCE [LARGE SCALE GENOMIC DNA]</scope>
    <source>
        <strain evidence="2">7/96</strain>
    </source>
</reference>
<dbReference type="OrthoDB" id="68575at2759"/>
<name>A0A2P5HG62_DIAHE</name>
<evidence type="ECO:0000259" key="1">
    <source>
        <dbReference type="Pfam" id="PF03358"/>
    </source>
</evidence>
<gene>
    <name evidence="2" type="ORF">DHEL01_v212363</name>
</gene>
<dbReference type="STRING" id="158607.A0A2P5HG62"/>
<dbReference type="InterPro" id="IPR029039">
    <property type="entry name" value="Flavoprotein-like_sf"/>
</dbReference>
<dbReference type="EMBL" id="MAVT02002503">
    <property type="protein sequence ID" value="POS69240.1"/>
    <property type="molecule type" value="Genomic_DNA"/>
</dbReference>
<protein>
    <recommendedName>
        <fullName evidence="1">NADPH-dependent FMN reductase-like domain-containing protein</fullName>
    </recommendedName>
</protein>
<dbReference type="SUPFAM" id="SSF52218">
    <property type="entry name" value="Flavoproteins"/>
    <property type="match status" value="1"/>
</dbReference>
<organism evidence="2 3">
    <name type="scientific">Diaporthe helianthi</name>
    <dbReference type="NCBI Taxonomy" id="158607"/>
    <lineage>
        <taxon>Eukaryota</taxon>
        <taxon>Fungi</taxon>
        <taxon>Dikarya</taxon>
        <taxon>Ascomycota</taxon>
        <taxon>Pezizomycotina</taxon>
        <taxon>Sordariomycetes</taxon>
        <taxon>Sordariomycetidae</taxon>
        <taxon>Diaporthales</taxon>
        <taxon>Diaporthaceae</taxon>
        <taxon>Diaporthe</taxon>
    </lineage>
</organism>
<keyword evidence="3" id="KW-1185">Reference proteome</keyword>
<dbReference type="Pfam" id="PF03358">
    <property type="entry name" value="FMN_red"/>
    <property type="match status" value="1"/>
</dbReference>
<dbReference type="GO" id="GO:0016491">
    <property type="term" value="F:oxidoreductase activity"/>
    <property type="evidence" value="ECO:0007669"/>
    <property type="project" value="InterPro"/>
</dbReference>
<dbReference type="Gene3D" id="3.40.50.360">
    <property type="match status" value="1"/>
</dbReference>
<dbReference type="InParanoid" id="A0A2P5HG62"/>
<dbReference type="Proteomes" id="UP000094444">
    <property type="component" value="Unassembled WGS sequence"/>
</dbReference>
<accession>A0A2P5HG62</accession>
<dbReference type="AlphaFoldDB" id="A0A2P5HG62"/>
<dbReference type="InterPro" id="IPR005025">
    <property type="entry name" value="FMN_Rdtase-like_dom"/>
</dbReference>
<feature type="domain" description="NADPH-dependent FMN reductase-like" evidence="1">
    <location>
        <begin position="8"/>
        <end position="164"/>
    </location>
</feature>
<sequence>MGLDNKPVKVGIICGSTRSPRAGPQITDFVHETIKSHLASQPPPDGLSITLETVDIADFNLPLFDEPGIPQAITDPSGYAHQHTRDWSARIASLDAFIFVTPQYNWGIPAALKNAIDFLFNEWMRKPGMVVSYGGHGGGRAAEALAVVLQGLRMRTPGRTVNLSFPDREFSGKCLVGGDLGLQDEGSVVWARERDDIIAVWEDMVKLLLSSLGSS</sequence>
<dbReference type="PANTHER" id="PTHR30543:SF21">
    <property type="entry name" value="NAD(P)H-DEPENDENT FMN REDUCTASE LOT6"/>
    <property type="match status" value="1"/>
</dbReference>
<dbReference type="PANTHER" id="PTHR30543">
    <property type="entry name" value="CHROMATE REDUCTASE"/>
    <property type="match status" value="1"/>
</dbReference>
<dbReference type="FunCoup" id="A0A2P5HG62">
    <property type="interactions" value="19"/>
</dbReference>
<evidence type="ECO:0000313" key="3">
    <source>
        <dbReference type="Proteomes" id="UP000094444"/>
    </source>
</evidence>
<dbReference type="GO" id="GO:0005829">
    <property type="term" value="C:cytosol"/>
    <property type="evidence" value="ECO:0007669"/>
    <property type="project" value="TreeGrafter"/>
</dbReference>
<dbReference type="InterPro" id="IPR050712">
    <property type="entry name" value="NAD(P)H-dep_reductase"/>
</dbReference>
<dbReference type="GO" id="GO:0010181">
    <property type="term" value="F:FMN binding"/>
    <property type="evidence" value="ECO:0007669"/>
    <property type="project" value="TreeGrafter"/>
</dbReference>
<evidence type="ECO:0000313" key="2">
    <source>
        <dbReference type="EMBL" id="POS69240.1"/>
    </source>
</evidence>
<comment type="caution">
    <text evidence="2">The sequence shown here is derived from an EMBL/GenBank/DDBJ whole genome shotgun (WGS) entry which is preliminary data.</text>
</comment>